<dbReference type="EMBL" id="JANIIK010000034">
    <property type="protein sequence ID" value="KAJ3614267.1"/>
    <property type="molecule type" value="Genomic_DNA"/>
</dbReference>
<gene>
    <name evidence="2" type="ORF">NHX12_017841</name>
</gene>
<keyword evidence="3" id="KW-1185">Reference proteome</keyword>
<evidence type="ECO:0000256" key="1">
    <source>
        <dbReference type="SAM" id="MobiDB-lite"/>
    </source>
</evidence>
<reference evidence="2" key="1">
    <citation type="submission" date="2022-07" db="EMBL/GenBank/DDBJ databases">
        <title>Chromosome-level genome of Muraenolepis orangiensis.</title>
        <authorList>
            <person name="Kim J."/>
        </authorList>
    </citation>
    <scope>NUCLEOTIDE SEQUENCE</scope>
    <source>
        <strain evidence="2">KU_S4_2022</strain>
        <tissue evidence="2">Muscle</tissue>
    </source>
</reference>
<feature type="region of interest" description="Disordered" evidence="1">
    <location>
        <begin position="111"/>
        <end position="146"/>
    </location>
</feature>
<comment type="caution">
    <text evidence="2">The sequence shown here is derived from an EMBL/GenBank/DDBJ whole genome shotgun (WGS) entry which is preliminary data.</text>
</comment>
<feature type="compositionally biased region" description="Low complexity" evidence="1">
    <location>
        <begin position="29"/>
        <end position="39"/>
    </location>
</feature>
<evidence type="ECO:0000313" key="2">
    <source>
        <dbReference type="EMBL" id="KAJ3614267.1"/>
    </source>
</evidence>
<dbReference type="AlphaFoldDB" id="A0A9Q0F082"/>
<proteinExistence type="predicted"/>
<dbReference type="Proteomes" id="UP001148018">
    <property type="component" value="Unassembled WGS sequence"/>
</dbReference>
<evidence type="ECO:0000313" key="3">
    <source>
        <dbReference type="Proteomes" id="UP001148018"/>
    </source>
</evidence>
<name>A0A9Q0F082_9TELE</name>
<protein>
    <submittedName>
        <fullName evidence="2">Uncharacterized protein</fullName>
    </submittedName>
</protein>
<feature type="compositionally biased region" description="Basic and acidic residues" evidence="1">
    <location>
        <begin position="117"/>
        <end position="126"/>
    </location>
</feature>
<sequence>MELTSKTASLMELSEGVRLTDLQEEEKNPAASLPSLSLPSVKGSHGYRAVQQKGYTMVARPRREEKPNRWRPVYCRCCRLQASRFQNFPAVCLCTSGRLAVWWAITAQDQRTGAEQGSKEEREHRGGGQRRLVGQGGRPWEEGEGF</sequence>
<feature type="region of interest" description="Disordered" evidence="1">
    <location>
        <begin position="19"/>
        <end position="39"/>
    </location>
</feature>
<organism evidence="2 3">
    <name type="scientific">Muraenolepis orangiensis</name>
    <name type="common">Patagonian moray cod</name>
    <dbReference type="NCBI Taxonomy" id="630683"/>
    <lineage>
        <taxon>Eukaryota</taxon>
        <taxon>Metazoa</taxon>
        <taxon>Chordata</taxon>
        <taxon>Craniata</taxon>
        <taxon>Vertebrata</taxon>
        <taxon>Euteleostomi</taxon>
        <taxon>Actinopterygii</taxon>
        <taxon>Neopterygii</taxon>
        <taxon>Teleostei</taxon>
        <taxon>Neoteleostei</taxon>
        <taxon>Acanthomorphata</taxon>
        <taxon>Zeiogadaria</taxon>
        <taxon>Gadariae</taxon>
        <taxon>Gadiformes</taxon>
        <taxon>Muraenolepidoidei</taxon>
        <taxon>Muraenolepididae</taxon>
        <taxon>Muraenolepis</taxon>
    </lineage>
</organism>
<accession>A0A9Q0F082</accession>